<dbReference type="OrthoDB" id="6418990at2759"/>
<feature type="transmembrane region" description="Helical" evidence="6">
    <location>
        <begin position="145"/>
        <end position="172"/>
    </location>
</feature>
<evidence type="ECO:0000313" key="7">
    <source>
        <dbReference type="EMBL" id="GBL77965.1"/>
    </source>
</evidence>
<dbReference type="Pfam" id="PF07690">
    <property type="entry name" value="MFS_1"/>
    <property type="match status" value="1"/>
</dbReference>
<feature type="transmembrane region" description="Helical" evidence="6">
    <location>
        <begin position="433"/>
        <end position="454"/>
    </location>
</feature>
<feature type="transmembrane region" description="Helical" evidence="6">
    <location>
        <begin position="344"/>
        <end position="362"/>
    </location>
</feature>
<dbReference type="SUPFAM" id="SSF103473">
    <property type="entry name" value="MFS general substrate transporter"/>
    <property type="match status" value="1"/>
</dbReference>
<dbReference type="InterPro" id="IPR011701">
    <property type="entry name" value="MFS"/>
</dbReference>
<feature type="compositionally biased region" description="Polar residues" evidence="5">
    <location>
        <begin position="515"/>
        <end position="524"/>
    </location>
</feature>
<evidence type="ECO:0000313" key="8">
    <source>
        <dbReference type="Proteomes" id="UP000499080"/>
    </source>
</evidence>
<keyword evidence="4 6" id="KW-0472">Membrane</keyword>
<protein>
    <submittedName>
        <fullName evidence="7">Proton-coupled folate transporter</fullName>
    </submittedName>
</protein>
<comment type="subcellular location">
    <subcellularLocation>
        <location evidence="1">Membrane</location>
        <topology evidence="1">Multi-pass membrane protein</topology>
    </subcellularLocation>
</comment>
<dbReference type="PANTHER" id="PTHR23507:SF1">
    <property type="entry name" value="FI18259P1-RELATED"/>
    <property type="match status" value="1"/>
</dbReference>
<name>A0A4Y2AFF6_ARAVE</name>
<feature type="compositionally biased region" description="Acidic residues" evidence="5">
    <location>
        <begin position="502"/>
        <end position="514"/>
    </location>
</feature>
<keyword evidence="8" id="KW-1185">Reference proteome</keyword>
<proteinExistence type="predicted"/>
<comment type="caution">
    <text evidence="7">The sequence shown here is derived from an EMBL/GenBank/DDBJ whole genome shotgun (WGS) entry which is preliminary data.</text>
</comment>
<feature type="region of interest" description="Disordered" evidence="5">
    <location>
        <begin position="502"/>
        <end position="524"/>
    </location>
</feature>
<gene>
    <name evidence="7" type="primary">slc46a1_0</name>
    <name evidence="7" type="ORF">AVEN_143290_1</name>
</gene>
<evidence type="ECO:0000256" key="4">
    <source>
        <dbReference type="ARBA" id="ARBA00023136"/>
    </source>
</evidence>
<feature type="transmembrane region" description="Helical" evidence="6">
    <location>
        <begin position="184"/>
        <end position="202"/>
    </location>
</feature>
<feature type="transmembrane region" description="Helical" evidence="6">
    <location>
        <begin position="87"/>
        <end position="107"/>
    </location>
</feature>
<feature type="transmembrane region" description="Helical" evidence="6">
    <location>
        <begin position="119"/>
        <end position="139"/>
    </location>
</feature>
<dbReference type="Gene3D" id="1.20.1250.20">
    <property type="entry name" value="MFS general substrate transporter like domains"/>
    <property type="match status" value="1"/>
</dbReference>
<dbReference type="AlphaFoldDB" id="A0A4Y2AFF6"/>
<feature type="transmembrane region" description="Helical" evidence="6">
    <location>
        <begin position="277"/>
        <end position="298"/>
    </location>
</feature>
<evidence type="ECO:0000256" key="2">
    <source>
        <dbReference type="ARBA" id="ARBA00022692"/>
    </source>
</evidence>
<reference evidence="7 8" key="1">
    <citation type="journal article" date="2019" name="Sci. Rep.">
        <title>Orb-weaving spider Araneus ventricosus genome elucidates the spidroin gene catalogue.</title>
        <authorList>
            <person name="Kono N."/>
            <person name="Nakamura H."/>
            <person name="Ohtoshi R."/>
            <person name="Moran D.A.P."/>
            <person name="Shinohara A."/>
            <person name="Yoshida Y."/>
            <person name="Fujiwara M."/>
            <person name="Mori M."/>
            <person name="Tomita M."/>
            <person name="Arakawa K."/>
        </authorList>
    </citation>
    <scope>NUCLEOTIDE SEQUENCE [LARGE SCALE GENOMIC DNA]</scope>
</reference>
<evidence type="ECO:0000256" key="3">
    <source>
        <dbReference type="ARBA" id="ARBA00022989"/>
    </source>
</evidence>
<dbReference type="GO" id="GO:0022857">
    <property type="term" value="F:transmembrane transporter activity"/>
    <property type="evidence" value="ECO:0007669"/>
    <property type="project" value="InterPro"/>
</dbReference>
<feature type="transmembrane region" description="Helical" evidence="6">
    <location>
        <begin position="318"/>
        <end position="337"/>
    </location>
</feature>
<keyword evidence="3 6" id="KW-1133">Transmembrane helix</keyword>
<organism evidence="7 8">
    <name type="scientific">Araneus ventricosus</name>
    <name type="common">Orbweaver spider</name>
    <name type="synonym">Epeira ventricosa</name>
    <dbReference type="NCBI Taxonomy" id="182803"/>
    <lineage>
        <taxon>Eukaryota</taxon>
        <taxon>Metazoa</taxon>
        <taxon>Ecdysozoa</taxon>
        <taxon>Arthropoda</taxon>
        <taxon>Chelicerata</taxon>
        <taxon>Arachnida</taxon>
        <taxon>Araneae</taxon>
        <taxon>Araneomorphae</taxon>
        <taxon>Entelegynae</taxon>
        <taxon>Araneoidea</taxon>
        <taxon>Araneidae</taxon>
        <taxon>Araneus</taxon>
    </lineage>
</organism>
<feature type="transmembrane region" description="Helical" evidence="6">
    <location>
        <begin position="368"/>
        <end position="387"/>
    </location>
</feature>
<keyword evidence="2 6" id="KW-0812">Transmembrane</keyword>
<accession>A0A4Y2AFF6</accession>
<sequence>MGQQTEAITNGKGKGVLLTLKNICSQITVEPYLFFCLLGYTARLVSFQSLLMDRSCRNIYEFDNSICGDLDNHADEKLKSSVAGNNLYTGVMLLGSLPAAVVAVFLGPWSDKYTRKYPMIMSATGMFLEALATAILTFYPRISPIWYVVASIPTGLSGGFIISVSSAASYVSDITDERTRAGRFAVVEFANISAIVFGNLVGGQIYKSYGYLEVLAISPISFGCAILYAMIFIKEIKPPITRDRFCEVAGDLLRLDNIKKSYNTCSKKRPGNIRLQIWLLVYITCCQRFTDMGMVSILFSFTNKMYEWNVTDVSNASIYFYIVNAVVTIAFVPVLTNKLKLHEAALGFCGILSMLSKVFVTSLAYREFLFYFAWFSGTLSTASYISVKSRLSKLVRKEELGSAFSLLGTCESITPLLGSTAFLQMLNAAPDSFIGLPFAVAGLLLIPCLFIYLLSCYEDVLNRLLLSLDPVLTGMRPTMRKKSKSFLKETLEMLLPMEFSEVLDEEDTDHEETDNGINDLSSDE</sequence>
<evidence type="ECO:0000256" key="6">
    <source>
        <dbReference type="SAM" id="Phobius"/>
    </source>
</evidence>
<evidence type="ECO:0000256" key="5">
    <source>
        <dbReference type="SAM" id="MobiDB-lite"/>
    </source>
</evidence>
<dbReference type="PANTHER" id="PTHR23507">
    <property type="entry name" value="ZGC:174356"/>
    <property type="match status" value="1"/>
</dbReference>
<dbReference type="EMBL" id="BGPR01000014">
    <property type="protein sequence ID" value="GBL77965.1"/>
    <property type="molecule type" value="Genomic_DNA"/>
</dbReference>
<feature type="transmembrane region" description="Helical" evidence="6">
    <location>
        <begin position="214"/>
        <end position="233"/>
    </location>
</feature>
<dbReference type="Proteomes" id="UP000499080">
    <property type="component" value="Unassembled WGS sequence"/>
</dbReference>
<evidence type="ECO:0000256" key="1">
    <source>
        <dbReference type="ARBA" id="ARBA00004141"/>
    </source>
</evidence>
<dbReference type="InterPro" id="IPR036259">
    <property type="entry name" value="MFS_trans_sf"/>
</dbReference>
<dbReference type="GO" id="GO:0016020">
    <property type="term" value="C:membrane"/>
    <property type="evidence" value="ECO:0007669"/>
    <property type="project" value="UniProtKB-SubCell"/>
</dbReference>